<reference evidence="2 3" key="1">
    <citation type="submission" date="2014-04" db="EMBL/GenBank/DDBJ databases">
        <authorList>
            <consortium name="DOE Joint Genome Institute"/>
            <person name="Kuo A."/>
            <person name="Kohler A."/>
            <person name="Nagy L.G."/>
            <person name="Floudas D."/>
            <person name="Copeland A."/>
            <person name="Barry K.W."/>
            <person name="Cichocki N."/>
            <person name="Veneault-Fourrey C."/>
            <person name="LaButti K."/>
            <person name="Lindquist E.A."/>
            <person name="Lipzen A."/>
            <person name="Lundell T."/>
            <person name="Morin E."/>
            <person name="Murat C."/>
            <person name="Sun H."/>
            <person name="Tunlid A."/>
            <person name="Henrissat B."/>
            <person name="Grigoriev I.V."/>
            <person name="Hibbett D.S."/>
            <person name="Martin F."/>
            <person name="Nordberg H.P."/>
            <person name="Cantor M.N."/>
            <person name="Hua S.X."/>
        </authorList>
    </citation>
    <scope>NUCLEOTIDE SEQUENCE [LARGE SCALE GENOMIC DNA]</scope>
    <source>
        <strain evidence="2 3">Foug A</strain>
    </source>
</reference>
<dbReference type="HOGENOM" id="CLU_2224749_0_0_1"/>
<keyword evidence="3" id="KW-1185">Reference proteome</keyword>
<feature type="domain" description="Piwi" evidence="1">
    <location>
        <begin position="40"/>
        <end position="96"/>
    </location>
</feature>
<dbReference type="InterPro" id="IPR003165">
    <property type="entry name" value="Piwi"/>
</dbReference>
<dbReference type="STRING" id="1036808.A0A0C2Z4I0"/>
<sequence length="106" mass="11496">MLDIWQGVSPPQAFLMGTGSQTVTQDLQEAGTKTPKRPDLLLVVLPSSAADIRFAVKQFGDVFHGVPTQCVREDKTARANNQYCNNVAMKINAKLGDGTIHSTLQP</sequence>
<organism evidence="2 3">
    <name type="scientific">Scleroderma citrinum Foug A</name>
    <dbReference type="NCBI Taxonomy" id="1036808"/>
    <lineage>
        <taxon>Eukaryota</taxon>
        <taxon>Fungi</taxon>
        <taxon>Dikarya</taxon>
        <taxon>Basidiomycota</taxon>
        <taxon>Agaricomycotina</taxon>
        <taxon>Agaricomycetes</taxon>
        <taxon>Agaricomycetidae</taxon>
        <taxon>Boletales</taxon>
        <taxon>Sclerodermatineae</taxon>
        <taxon>Sclerodermataceae</taxon>
        <taxon>Scleroderma</taxon>
    </lineage>
</organism>
<dbReference type="Pfam" id="PF02171">
    <property type="entry name" value="Piwi"/>
    <property type="match status" value="1"/>
</dbReference>
<dbReference type="Proteomes" id="UP000053989">
    <property type="component" value="Unassembled WGS sequence"/>
</dbReference>
<dbReference type="SUPFAM" id="SSF53098">
    <property type="entry name" value="Ribonuclease H-like"/>
    <property type="match status" value="1"/>
</dbReference>
<dbReference type="InParanoid" id="A0A0C2Z4I0"/>
<accession>A0A0C2Z4I0</accession>
<evidence type="ECO:0000259" key="1">
    <source>
        <dbReference type="PROSITE" id="PS50822"/>
    </source>
</evidence>
<dbReference type="AlphaFoldDB" id="A0A0C2Z4I0"/>
<proteinExistence type="predicted"/>
<dbReference type="EMBL" id="KN822109">
    <property type="protein sequence ID" value="KIM56858.1"/>
    <property type="molecule type" value="Genomic_DNA"/>
</dbReference>
<dbReference type="Gene3D" id="3.40.50.2300">
    <property type="match status" value="1"/>
</dbReference>
<protein>
    <recommendedName>
        <fullName evidence="1">Piwi domain-containing protein</fullName>
    </recommendedName>
</protein>
<dbReference type="OrthoDB" id="2689636at2759"/>
<dbReference type="GO" id="GO:0003676">
    <property type="term" value="F:nucleic acid binding"/>
    <property type="evidence" value="ECO:0007669"/>
    <property type="project" value="InterPro"/>
</dbReference>
<gene>
    <name evidence="2" type="ORF">SCLCIDRAFT_29288</name>
</gene>
<dbReference type="InterPro" id="IPR012337">
    <property type="entry name" value="RNaseH-like_sf"/>
</dbReference>
<evidence type="ECO:0000313" key="2">
    <source>
        <dbReference type="EMBL" id="KIM56858.1"/>
    </source>
</evidence>
<evidence type="ECO:0000313" key="3">
    <source>
        <dbReference type="Proteomes" id="UP000053989"/>
    </source>
</evidence>
<dbReference type="PANTHER" id="PTHR22891">
    <property type="entry name" value="EUKARYOTIC TRANSLATION INITIATION FACTOR 2C"/>
    <property type="match status" value="1"/>
</dbReference>
<name>A0A0C2Z4I0_9AGAM</name>
<dbReference type="PROSITE" id="PS50822">
    <property type="entry name" value="PIWI"/>
    <property type="match status" value="1"/>
</dbReference>
<reference evidence="3" key="2">
    <citation type="submission" date="2015-01" db="EMBL/GenBank/DDBJ databases">
        <title>Evolutionary Origins and Diversification of the Mycorrhizal Mutualists.</title>
        <authorList>
            <consortium name="DOE Joint Genome Institute"/>
            <consortium name="Mycorrhizal Genomics Consortium"/>
            <person name="Kohler A."/>
            <person name="Kuo A."/>
            <person name="Nagy L.G."/>
            <person name="Floudas D."/>
            <person name="Copeland A."/>
            <person name="Barry K.W."/>
            <person name="Cichocki N."/>
            <person name="Veneault-Fourrey C."/>
            <person name="LaButti K."/>
            <person name="Lindquist E.A."/>
            <person name="Lipzen A."/>
            <person name="Lundell T."/>
            <person name="Morin E."/>
            <person name="Murat C."/>
            <person name="Riley R."/>
            <person name="Ohm R."/>
            <person name="Sun H."/>
            <person name="Tunlid A."/>
            <person name="Henrissat B."/>
            <person name="Grigoriev I.V."/>
            <person name="Hibbett D.S."/>
            <person name="Martin F."/>
        </authorList>
    </citation>
    <scope>NUCLEOTIDE SEQUENCE [LARGE SCALE GENOMIC DNA]</scope>
    <source>
        <strain evidence="3">Foug A</strain>
    </source>
</reference>